<proteinExistence type="inferred from homology"/>
<organism evidence="6 7">
    <name type="scientific">Roseateles amylovorans</name>
    <dbReference type="NCBI Taxonomy" id="2978473"/>
    <lineage>
        <taxon>Bacteria</taxon>
        <taxon>Pseudomonadati</taxon>
        <taxon>Pseudomonadota</taxon>
        <taxon>Betaproteobacteria</taxon>
        <taxon>Burkholderiales</taxon>
        <taxon>Sphaerotilaceae</taxon>
        <taxon>Roseateles</taxon>
    </lineage>
</organism>
<evidence type="ECO:0000256" key="1">
    <source>
        <dbReference type="ARBA" id="ARBA00005028"/>
    </source>
</evidence>
<dbReference type="SUPFAM" id="SSF74650">
    <property type="entry name" value="Galactose mutarotase-like"/>
    <property type="match status" value="1"/>
</dbReference>
<protein>
    <recommendedName>
        <fullName evidence="5">Aldose 1-epimerase</fullName>
        <ecNumber evidence="5">5.1.3.3</ecNumber>
    </recommendedName>
</protein>
<dbReference type="EC" id="5.1.3.3" evidence="5"/>
<comment type="pathway">
    <text evidence="1 5">Carbohydrate metabolism; hexose metabolism.</text>
</comment>
<dbReference type="Pfam" id="PF01263">
    <property type="entry name" value="Aldose_epim"/>
    <property type="match status" value="1"/>
</dbReference>
<dbReference type="InterPro" id="IPR015443">
    <property type="entry name" value="Aldose_1-epimerase"/>
</dbReference>
<dbReference type="InterPro" id="IPR047215">
    <property type="entry name" value="Galactose_mutarotase-like"/>
</dbReference>
<keyword evidence="7" id="KW-1185">Reference proteome</keyword>
<dbReference type="PANTHER" id="PTHR10091:SF0">
    <property type="entry name" value="GALACTOSE MUTAROTASE"/>
    <property type="match status" value="1"/>
</dbReference>
<name>A0ABY6B7E1_9BURK</name>
<comment type="catalytic activity">
    <reaction evidence="5">
        <text>alpha-D-glucose = beta-D-glucose</text>
        <dbReference type="Rhea" id="RHEA:10264"/>
        <dbReference type="ChEBI" id="CHEBI:15903"/>
        <dbReference type="ChEBI" id="CHEBI:17925"/>
        <dbReference type="EC" id="5.1.3.3"/>
    </reaction>
</comment>
<dbReference type="Gene3D" id="2.70.98.10">
    <property type="match status" value="1"/>
</dbReference>
<evidence type="ECO:0000256" key="2">
    <source>
        <dbReference type="ARBA" id="ARBA00006206"/>
    </source>
</evidence>
<evidence type="ECO:0000256" key="4">
    <source>
        <dbReference type="ARBA" id="ARBA00023277"/>
    </source>
</evidence>
<accession>A0ABY6B7E1</accession>
<keyword evidence="3 5" id="KW-0413">Isomerase</keyword>
<dbReference type="NCBIfam" id="NF008277">
    <property type="entry name" value="PRK11055.1"/>
    <property type="match status" value="1"/>
</dbReference>
<evidence type="ECO:0000313" key="6">
    <source>
        <dbReference type="EMBL" id="UXH80681.1"/>
    </source>
</evidence>
<gene>
    <name evidence="6" type="ORF">N4261_12710</name>
</gene>
<dbReference type="InterPro" id="IPR008183">
    <property type="entry name" value="Aldose_1/G6P_1-epimerase"/>
</dbReference>
<dbReference type="Proteomes" id="UP001064933">
    <property type="component" value="Chromosome"/>
</dbReference>
<dbReference type="CDD" id="cd09019">
    <property type="entry name" value="galactose_mutarotase_like"/>
    <property type="match status" value="1"/>
</dbReference>
<dbReference type="PANTHER" id="PTHR10091">
    <property type="entry name" value="ALDOSE-1-EPIMERASE"/>
    <property type="match status" value="1"/>
</dbReference>
<dbReference type="InterPro" id="IPR011013">
    <property type="entry name" value="Gal_mutarotase_sf_dom"/>
</dbReference>
<reference evidence="6" key="1">
    <citation type="submission" date="2022-10" db="EMBL/GenBank/DDBJ databases">
        <title>Characterization and whole genome sequencing of a new Roseateles species, isolated from fresh water.</title>
        <authorList>
            <person name="Guliayeva D.Y."/>
            <person name="Akhremchuk A.E."/>
            <person name="Sikolenko M.A."/>
            <person name="Valentovich L.N."/>
            <person name="Sidarenka A.V."/>
        </authorList>
    </citation>
    <scope>NUCLEOTIDE SEQUENCE</scope>
    <source>
        <strain evidence="6">BIM B-1768</strain>
    </source>
</reference>
<dbReference type="PIRSF" id="PIRSF005096">
    <property type="entry name" value="GALM"/>
    <property type="match status" value="1"/>
</dbReference>
<dbReference type="InterPro" id="IPR014718">
    <property type="entry name" value="GH-type_carb-bd"/>
</dbReference>
<comment type="similarity">
    <text evidence="2 5">Belongs to the aldose epimerase family.</text>
</comment>
<evidence type="ECO:0000313" key="7">
    <source>
        <dbReference type="Proteomes" id="UP001064933"/>
    </source>
</evidence>
<keyword evidence="4 5" id="KW-0119">Carbohydrate metabolism</keyword>
<dbReference type="EMBL" id="CP104562">
    <property type="protein sequence ID" value="UXH80681.1"/>
    <property type="molecule type" value="Genomic_DNA"/>
</dbReference>
<dbReference type="RefSeq" id="WP_261760498.1">
    <property type="nucleotide sequence ID" value="NZ_CP104562.2"/>
</dbReference>
<evidence type="ECO:0000256" key="3">
    <source>
        <dbReference type="ARBA" id="ARBA00023235"/>
    </source>
</evidence>
<sequence>MTPIQRRAYGHLPDGRLVHEYTMDTGRGLRLSALSLGGLVTRIEVPDARGRLANVVLNLPTLTDYLLRNPHFGVIVGRYGNRIADGAFRLDNERHVLSTNDGTNCLHGGVAGFGKVLWQAEPEGDDVLCLRLDSPHGDQGFPGRLRATVRYRLVGGQDWLIEYEATTDRPTVVNLTHHDYFNLAGHGSVLGHELQLAASRYCEVNDAMIPTAIADVTGTPFDFRDGQVIEARLRQGHPQLQRAKGYDHHWLLDAPVDGDLRPAARLRDPVSGRTLEILTTEPGLQFYSGNFLDGSLTGADGQLYRQGDGLCLETQHAPNSPNQAPSVDWPSTVLRPGEVYRSRTLHRFGTSEA</sequence>
<evidence type="ECO:0000256" key="5">
    <source>
        <dbReference type="PIRNR" id="PIRNR005096"/>
    </source>
</evidence>